<evidence type="ECO:0000256" key="2">
    <source>
        <dbReference type="SAM" id="Phobius"/>
    </source>
</evidence>
<dbReference type="STRING" id="380244.SAMN05216298_0084"/>
<sequence>MTYPSQPGYPSPYGQPPPGGRQQNNLWLIGGSIVLVLVIVMTVILLVVQQTQSDDSADGGGDNGGDSDNGGDDGGGDEGGDDHGDLGSVEINADACAAFDLSAFESNYGSYSPDETSTSSSNSGGNPSVSCTFYNEDYTSVYLYVTDWDSASDVADYVGSDADYYNEENGYTYSEYTDYGDAGSMYTTDYGESTATTLHVALGSLDVTVSTTLYDNESITAESGLAVLEDFVQQADVLFADYK</sequence>
<feature type="compositionally biased region" description="Gly residues" evidence="1">
    <location>
        <begin position="58"/>
        <end position="68"/>
    </location>
</feature>
<accession>A0A1G9N0M5</accession>
<keyword evidence="2" id="KW-0812">Transmembrane</keyword>
<feature type="compositionally biased region" description="Acidic residues" evidence="1">
    <location>
        <begin position="69"/>
        <end position="80"/>
    </location>
</feature>
<dbReference type="AlphaFoldDB" id="A0A1G9N0M5"/>
<name>A0A1G9N0M5_9ACTN</name>
<reference evidence="4" key="1">
    <citation type="submission" date="2016-10" db="EMBL/GenBank/DDBJ databases">
        <authorList>
            <person name="Varghese N."/>
            <person name="Submissions S."/>
        </authorList>
    </citation>
    <scope>NUCLEOTIDE SEQUENCE [LARGE SCALE GENOMIC DNA]</scope>
    <source>
        <strain evidence="4">CGMCC 4.3147</strain>
    </source>
</reference>
<organism evidence="3 4">
    <name type="scientific">Glycomyces sambucus</name>
    <dbReference type="NCBI Taxonomy" id="380244"/>
    <lineage>
        <taxon>Bacteria</taxon>
        <taxon>Bacillati</taxon>
        <taxon>Actinomycetota</taxon>
        <taxon>Actinomycetes</taxon>
        <taxon>Glycomycetales</taxon>
        <taxon>Glycomycetaceae</taxon>
        <taxon>Glycomyces</taxon>
    </lineage>
</organism>
<protein>
    <recommendedName>
        <fullName evidence="5">DUF3558 domain-containing protein</fullName>
    </recommendedName>
</protein>
<gene>
    <name evidence="3" type="ORF">SAMN05216298_0084</name>
</gene>
<dbReference type="EMBL" id="FNGF01000010">
    <property type="protein sequence ID" value="SDL80116.1"/>
    <property type="molecule type" value="Genomic_DNA"/>
</dbReference>
<keyword evidence="2" id="KW-0472">Membrane</keyword>
<dbReference type="OrthoDB" id="5195283at2"/>
<proteinExistence type="predicted"/>
<evidence type="ECO:0008006" key="5">
    <source>
        <dbReference type="Google" id="ProtNLM"/>
    </source>
</evidence>
<evidence type="ECO:0000256" key="1">
    <source>
        <dbReference type="SAM" id="MobiDB-lite"/>
    </source>
</evidence>
<feature type="region of interest" description="Disordered" evidence="1">
    <location>
        <begin position="52"/>
        <end position="87"/>
    </location>
</feature>
<keyword evidence="2" id="KW-1133">Transmembrane helix</keyword>
<evidence type="ECO:0000313" key="3">
    <source>
        <dbReference type="EMBL" id="SDL80116.1"/>
    </source>
</evidence>
<dbReference type="RefSeq" id="WP_091054405.1">
    <property type="nucleotide sequence ID" value="NZ_FNGF01000010.1"/>
</dbReference>
<feature type="transmembrane region" description="Helical" evidence="2">
    <location>
        <begin position="26"/>
        <end position="48"/>
    </location>
</feature>
<dbReference type="Proteomes" id="UP000198662">
    <property type="component" value="Unassembled WGS sequence"/>
</dbReference>
<keyword evidence="4" id="KW-1185">Reference proteome</keyword>
<evidence type="ECO:0000313" key="4">
    <source>
        <dbReference type="Proteomes" id="UP000198662"/>
    </source>
</evidence>